<comment type="caution">
    <text evidence="1">The sequence shown here is derived from an EMBL/GenBank/DDBJ whole genome shotgun (WGS) entry which is preliminary data.</text>
</comment>
<proteinExistence type="predicted"/>
<dbReference type="PANTHER" id="PTHR34387">
    <property type="entry name" value="SLR1258 PROTEIN"/>
    <property type="match status" value="1"/>
</dbReference>
<keyword evidence="2" id="KW-1185">Reference proteome</keyword>
<dbReference type="RefSeq" id="WP_116764582.1">
    <property type="nucleotide sequence ID" value="NZ_QCZH01000027.1"/>
</dbReference>
<dbReference type="Pfam" id="PF04402">
    <property type="entry name" value="SIMPL"/>
    <property type="match status" value="1"/>
</dbReference>
<name>A0A2U1JN40_9FLAO</name>
<dbReference type="PANTHER" id="PTHR34387:SF1">
    <property type="entry name" value="PERIPLASMIC IMMUNOGENIC PROTEIN"/>
    <property type="match status" value="1"/>
</dbReference>
<dbReference type="InterPro" id="IPR007497">
    <property type="entry name" value="SIMPL/DUF541"/>
</dbReference>
<reference evidence="1 2" key="1">
    <citation type="submission" date="2018-04" db="EMBL/GenBank/DDBJ databases">
        <title>Flavobacterium sp. nov., isolated from glacier ice.</title>
        <authorList>
            <person name="Liu Q."/>
            <person name="Xin Y.-H."/>
        </authorList>
    </citation>
    <scope>NUCLEOTIDE SEQUENCE [LARGE SCALE GENOMIC DNA]</scope>
    <source>
        <strain evidence="1 2">LB2P30</strain>
    </source>
</reference>
<evidence type="ECO:0000313" key="2">
    <source>
        <dbReference type="Proteomes" id="UP000245618"/>
    </source>
</evidence>
<dbReference type="InterPro" id="IPR052022">
    <property type="entry name" value="26kDa_periplasmic_antigen"/>
</dbReference>
<dbReference type="EMBL" id="QCZH01000027">
    <property type="protein sequence ID" value="PWA06303.1"/>
    <property type="molecule type" value="Genomic_DNA"/>
</dbReference>
<organism evidence="1 2">
    <name type="scientific">Flavobacterium laiguense</name>
    <dbReference type="NCBI Taxonomy" id="2169409"/>
    <lineage>
        <taxon>Bacteria</taxon>
        <taxon>Pseudomonadati</taxon>
        <taxon>Bacteroidota</taxon>
        <taxon>Flavobacteriia</taxon>
        <taxon>Flavobacteriales</taxon>
        <taxon>Flavobacteriaceae</taxon>
        <taxon>Flavobacterium</taxon>
    </lineage>
</organism>
<dbReference type="Gene3D" id="3.30.110.170">
    <property type="entry name" value="Protein of unknown function (DUF541), domain 1"/>
    <property type="match status" value="1"/>
</dbReference>
<protein>
    <recommendedName>
        <fullName evidence="3">SIMPL domain-containing protein</fullName>
    </recommendedName>
</protein>
<dbReference type="AlphaFoldDB" id="A0A2U1JN40"/>
<evidence type="ECO:0000313" key="1">
    <source>
        <dbReference type="EMBL" id="PWA06303.1"/>
    </source>
</evidence>
<dbReference type="Gene3D" id="3.30.70.2970">
    <property type="entry name" value="Protein of unknown function (DUF541), domain 2"/>
    <property type="match status" value="1"/>
</dbReference>
<sequence>MKKVVVLIACLFTVLTYGQETKQIPQINVSGEGKVKVTPDQALILATVETKGNNSKEVKKLNDQQMETVLKLVKSMNLAPADYKTKRVSLMPQYDYEKKKTSYIATQTIEIILRDLAKYDALMEGLVDQGVNRIDNVTFQSSKLAQYQSDARKLAMKEAKMKAEDYVSVLGQKIGLAVVITDSSQNYYPQPVYAAMKGAMSAQEDAATRETMAVGEIEIVANVAVSFKLE</sequence>
<dbReference type="OrthoDB" id="6021921at2"/>
<evidence type="ECO:0008006" key="3">
    <source>
        <dbReference type="Google" id="ProtNLM"/>
    </source>
</evidence>
<dbReference type="Proteomes" id="UP000245618">
    <property type="component" value="Unassembled WGS sequence"/>
</dbReference>
<accession>A0A2U1JN40</accession>
<dbReference type="GO" id="GO:0006974">
    <property type="term" value="P:DNA damage response"/>
    <property type="evidence" value="ECO:0007669"/>
    <property type="project" value="TreeGrafter"/>
</dbReference>
<gene>
    <name evidence="1" type="ORF">DB891_15990</name>
</gene>